<keyword evidence="10" id="KW-1185">Reference proteome</keyword>
<feature type="transmembrane region" description="Helical" evidence="8">
    <location>
        <begin position="239"/>
        <end position="266"/>
    </location>
</feature>
<feature type="transmembrane region" description="Helical" evidence="8">
    <location>
        <begin position="613"/>
        <end position="633"/>
    </location>
</feature>
<dbReference type="PANTHER" id="PTHR30472:SF37">
    <property type="entry name" value="FE(3+) DICITRATE TRANSPORT SYSTEM PERMEASE PROTEIN FECD-RELATED"/>
    <property type="match status" value="1"/>
</dbReference>
<dbReference type="EMBL" id="CP002581">
    <property type="protein sequence ID" value="AJK49762.1"/>
    <property type="molecule type" value="Genomic_DNA"/>
</dbReference>
<dbReference type="GO" id="GO:0022857">
    <property type="term" value="F:transmembrane transporter activity"/>
    <property type="evidence" value="ECO:0007669"/>
    <property type="project" value="InterPro"/>
</dbReference>
<evidence type="ECO:0000313" key="10">
    <source>
        <dbReference type="Proteomes" id="UP000031838"/>
    </source>
</evidence>
<dbReference type="GO" id="GO:0005886">
    <property type="term" value="C:plasma membrane"/>
    <property type="evidence" value="ECO:0007669"/>
    <property type="project" value="UniProtKB-SubCell"/>
</dbReference>
<feature type="transmembrane region" description="Helical" evidence="8">
    <location>
        <begin position="308"/>
        <end position="332"/>
    </location>
</feature>
<keyword evidence="7 8" id="KW-0472">Membrane</keyword>
<dbReference type="Proteomes" id="UP000031838">
    <property type="component" value="Chromosome 2"/>
</dbReference>
<dbReference type="GO" id="GO:0033214">
    <property type="term" value="P:siderophore-iron import into cell"/>
    <property type="evidence" value="ECO:0007669"/>
    <property type="project" value="TreeGrafter"/>
</dbReference>
<evidence type="ECO:0000256" key="7">
    <source>
        <dbReference type="ARBA" id="ARBA00023136"/>
    </source>
</evidence>
<dbReference type="NCBIfam" id="NF007866">
    <property type="entry name" value="PRK10577.1-2"/>
    <property type="match status" value="1"/>
</dbReference>
<evidence type="ECO:0000256" key="6">
    <source>
        <dbReference type="ARBA" id="ARBA00022989"/>
    </source>
</evidence>
<reference evidence="10" key="1">
    <citation type="submission" date="2011-03" db="EMBL/GenBank/DDBJ databases">
        <authorList>
            <person name="Voget S."/>
            <person name="Streit W.R."/>
            <person name="Jaeger K.E."/>
            <person name="Daniel R."/>
        </authorList>
    </citation>
    <scope>NUCLEOTIDE SEQUENCE [LARGE SCALE GENOMIC DNA]</scope>
    <source>
        <strain evidence="10">PG1</strain>
    </source>
</reference>
<feature type="transmembrane region" description="Helical" evidence="8">
    <location>
        <begin position="486"/>
        <end position="504"/>
    </location>
</feature>
<dbReference type="InterPro" id="IPR037294">
    <property type="entry name" value="ABC_BtuC-like"/>
</dbReference>
<dbReference type="CDD" id="cd06550">
    <property type="entry name" value="TM_ABC_iron-siderophores_like"/>
    <property type="match status" value="2"/>
</dbReference>
<dbReference type="SUPFAM" id="SSF81345">
    <property type="entry name" value="ABC transporter involved in vitamin B12 uptake, BtuC"/>
    <property type="match status" value="2"/>
</dbReference>
<feature type="transmembrane region" description="Helical" evidence="8">
    <location>
        <begin position="645"/>
        <end position="663"/>
    </location>
</feature>
<proteinExistence type="inferred from homology"/>
<organism evidence="9 10">
    <name type="scientific">Burkholderia plantarii</name>
    <dbReference type="NCBI Taxonomy" id="41899"/>
    <lineage>
        <taxon>Bacteria</taxon>
        <taxon>Pseudomonadati</taxon>
        <taxon>Pseudomonadota</taxon>
        <taxon>Betaproteobacteria</taxon>
        <taxon>Burkholderiales</taxon>
        <taxon>Burkholderiaceae</taxon>
        <taxon>Burkholderia</taxon>
    </lineage>
</organism>
<dbReference type="Pfam" id="PF01032">
    <property type="entry name" value="FecCD"/>
    <property type="match status" value="2"/>
</dbReference>
<reference evidence="9 10" key="2">
    <citation type="journal article" date="2016" name="Appl. Microbiol. Biotechnol.">
        <title>Mutations improving production and secretion of extracellular lipase by Burkholderia glumae PG1.</title>
        <authorList>
            <person name="Knapp A."/>
            <person name="Voget S."/>
            <person name="Gao R."/>
            <person name="Zaburannyi N."/>
            <person name="Krysciak D."/>
            <person name="Breuer M."/>
            <person name="Hauer B."/>
            <person name="Streit W.R."/>
            <person name="Muller R."/>
            <person name="Daniel R."/>
            <person name="Jaeger K.E."/>
        </authorList>
    </citation>
    <scope>NUCLEOTIDE SEQUENCE [LARGE SCALE GENOMIC DNA]</scope>
    <source>
        <strain evidence="9 10">PG1</strain>
    </source>
</reference>
<feature type="transmembrane region" description="Helical" evidence="8">
    <location>
        <begin position="120"/>
        <end position="142"/>
    </location>
</feature>
<dbReference type="Gene3D" id="1.10.3470.10">
    <property type="entry name" value="ABC transporter involved in vitamin B12 uptake, BtuC"/>
    <property type="match status" value="2"/>
</dbReference>
<sequence>MTLPRLAAPREFRWWLVGALLAVSLLLAVVGIRTELDGAPFWQALVAPDPRDLHQILVRDSMLPRIAMTLLCGGALALAGTLAQQVLRNPLAEPMTLGVFPGAYLALILADLWAPSWLVLGRPAIALAGGTVAILIVFSLSARQKMAPLAVVLSGMIVNLYCGAICLALSMAHFELLRGLMIWGGGALDQTGWHESRLLALAVLGCAIVTVLLRRPLGVFDAGDATVRSLGVGLHRTRAVALLISVVLTAAVVSTVGVIGFVGLAAPTLARLAGARRLGQRLIWAPCLGAALLWLTDELVRVASSAELFSAHLIPTGTVTSLVGVPLLLLLLPQLRAQPDLHAAGIAAAPPARLARRLPVALVALVLVIGLSFGVTRTLDGWRIGDLEQMRAILFWRAPHTIAAAAAGVLLAIGGTLIQRVTANPMASPDLLGVSSGGMLGIVVVLFAGVLPSPGVLFASCLGGVIVTLALLMWLGSRAAFAPERLLLIGVAISALLQAIVSAMMSSGDSRVGLVLNFIVGSTYYVQAPIAYGATVIALLGLACAPLLSRWVEALGLGAGVAGGLGVPVARARVTILLLASVLTAASTMLVGPLSFVGLIAPHIARFSGARRPASQILVAAVIGALLMAFAEWLGRQLVFPEEVASGLVATLIGGPYLIALMLRKTVTST</sequence>
<feature type="transmembrane region" description="Helical" evidence="8">
    <location>
        <begin position="62"/>
        <end position="83"/>
    </location>
</feature>
<dbReference type="KEGG" id="bgp:BGL_2c16950"/>
<accession>A0A0B6RWM2</accession>
<evidence type="ECO:0000256" key="2">
    <source>
        <dbReference type="ARBA" id="ARBA00007935"/>
    </source>
</evidence>
<keyword evidence="6 8" id="KW-1133">Transmembrane helix</keyword>
<feature type="transmembrane region" description="Helical" evidence="8">
    <location>
        <begin position="576"/>
        <end position="601"/>
    </location>
</feature>
<feature type="transmembrane region" description="Helical" evidence="8">
    <location>
        <begin position="149"/>
        <end position="174"/>
    </location>
</feature>
<feature type="transmembrane region" description="Helical" evidence="8">
    <location>
        <begin position="12"/>
        <end position="32"/>
    </location>
</feature>
<name>A0A0B6RWM2_BURPL</name>
<dbReference type="InterPro" id="IPR000522">
    <property type="entry name" value="ABC_transptr_permease_BtuC"/>
</dbReference>
<evidence type="ECO:0000256" key="4">
    <source>
        <dbReference type="ARBA" id="ARBA00022475"/>
    </source>
</evidence>
<protein>
    <submittedName>
        <fullName evidence="9">ABC transporter, permease, FecCD family</fullName>
    </submittedName>
</protein>
<feature type="transmembrane region" description="Helical" evidence="8">
    <location>
        <begin position="399"/>
        <end position="418"/>
    </location>
</feature>
<evidence type="ECO:0000313" key="9">
    <source>
        <dbReference type="EMBL" id="AJK49762.1"/>
    </source>
</evidence>
<keyword evidence="5 8" id="KW-0812">Transmembrane</keyword>
<evidence type="ECO:0000256" key="5">
    <source>
        <dbReference type="ARBA" id="ARBA00022692"/>
    </source>
</evidence>
<dbReference type="HOGENOM" id="CLU_013016_7_3_4"/>
<evidence type="ECO:0000256" key="1">
    <source>
        <dbReference type="ARBA" id="ARBA00004651"/>
    </source>
</evidence>
<feature type="transmembrane region" description="Helical" evidence="8">
    <location>
        <begin position="360"/>
        <end position="379"/>
    </location>
</feature>
<keyword evidence="3" id="KW-0813">Transport</keyword>
<feature type="transmembrane region" description="Helical" evidence="8">
    <location>
        <begin position="551"/>
        <end position="570"/>
    </location>
</feature>
<dbReference type="PANTHER" id="PTHR30472">
    <property type="entry name" value="FERRIC ENTEROBACTIN TRANSPORT SYSTEM PERMEASE PROTEIN"/>
    <property type="match status" value="1"/>
</dbReference>
<comment type="subcellular location">
    <subcellularLocation>
        <location evidence="1">Cell membrane</location>
        <topology evidence="1">Multi-pass membrane protein</topology>
    </subcellularLocation>
</comment>
<keyword evidence="4" id="KW-1003">Cell membrane</keyword>
<evidence type="ECO:0000256" key="8">
    <source>
        <dbReference type="SAM" id="Phobius"/>
    </source>
</evidence>
<feature type="transmembrane region" description="Helical" evidence="8">
    <location>
        <begin position="524"/>
        <end position="544"/>
    </location>
</feature>
<gene>
    <name evidence="9" type="ORF">BGL_2c16950</name>
</gene>
<feature type="transmembrane region" description="Helical" evidence="8">
    <location>
        <begin position="430"/>
        <end position="450"/>
    </location>
</feature>
<evidence type="ECO:0000256" key="3">
    <source>
        <dbReference type="ARBA" id="ARBA00022448"/>
    </source>
</evidence>
<dbReference type="AlphaFoldDB" id="A0A0B6RWM2"/>
<feature type="transmembrane region" description="Helical" evidence="8">
    <location>
        <begin position="456"/>
        <end position="474"/>
    </location>
</feature>
<comment type="similarity">
    <text evidence="2">Belongs to the binding-protein-dependent transport system permease family. FecCD subfamily.</text>
</comment>
<feature type="transmembrane region" description="Helical" evidence="8">
    <location>
        <begin position="95"/>
        <end position="114"/>
    </location>
</feature>